<proteinExistence type="predicted"/>
<keyword evidence="2" id="KW-1185">Reference proteome</keyword>
<dbReference type="Proteomes" id="UP000826212">
    <property type="component" value="Chromosome"/>
</dbReference>
<dbReference type="EMBL" id="CP081303">
    <property type="protein sequence ID" value="QZE14098.1"/>
    <property type="molecule type" value="Genomic_DNA"/>
</dbReference>
<sequence length="787" mass="90403">MKEQISSFKKYIIIFWAIIASGIIGLVVFFYGISAGWMGYMPTLEELETPPNSYASEVYSEDSVLLRKFFYRNRSNVDYQDISPNTINALIATEDSRFYDHSGIDLIGLFRVVKGVATGNENAGGGSTLSQQLAKMLFPREKFDHKIELVIRKFREWVIAIRLERNFTKEEIIKMYLNKYDFLNLAVGIKSAAHIYFSTTPDKLTIEQSAMLVGMAKNSALYNPLRRPKMVKERRNVVLKQMYKYGYITEGQKKDLQKKDLGLKYQKEDFKVGVGTYFTEYLRTIMQHKKPERKNYASWQDQKFKEDLNEWNNNPLFGWCYKNRKMDGSPYNLYKDGLKIHATLNSKIQMYAENAVKKHLSVNLQPAFFKNLKHYNHPPFSNDLSNDEINGILKMSIKQSERYRVLKNKGKKFDQIMEDFKKPTQMTVFSWRGDIDTIMSPLDSIKYDMSFLRSAMMTYDPRSGHIKAYVGGPNYRHFMYDMVKDGKRQVGSTVKPFLYTLAMQNGLTPCTKALNIEYTFTLPDGSTWTPQNSGSAKYGENVTLKWGLANSVNNISAWIMRQYNPEGMKKVMRKMGITSRIDAVPSMFLGTTEISIYEMVGAFGCFSNKGIFTKPIFVTNIEDKNGNIVADFEPYRDEAISKNTAYLMINLLQGVVNKGTGSRLRWNKEYGRFTAALGGKTGTTQNHSDGWFMGVTPELVTGIWTGAKLRSIHFDNIRMGQGANLALPIYGYFMHQVYDDTSLGYTQDTKFEKPEEFNISLDCDKDSEKAIEQKTNTVIEEESSDFF</sequence>
<gene>
    <name evidence="1" type="ORF">K4L44_16450</name>
</gene>
<evidence type="ECO:0000313" key="2">
    <source>
        <dbReference type="Proteomes" id="UP000826212"/>
    </source>
</evidence>
<accession>A0AC61NES4</accession>
<reference evidence="1" key="1">
    <citation type="submission" date="2021-08" db="EMBL/GenBank/DDBJ databases">
        <title>Novel anaerobic bacterium isolated from sea squirt in East Sea, Republic of Korea.</title>
        <authorList>
            <person name="Nguyen T.H."/>
            <person name="Li Z."/>
            <person name="Lee Y.-J."/>
            <person name="Ko J."/>
            <person name="Kim S.-G."/>
        </authorList>
    </citation>
    <scope>NUCLEOTIDE SEQUENCE</scope>
    <source>
        <strain evidence="1">KCTC 25031</strain>
    </source>
</reference>
<name>A0AC61NES4_9BACT</name>
<evidence type="ECO:0000313" key="1">
    <source>
        <dbReference type="EMBL" id="QZE14098.1"/>
    </source>
</evidence>
<organism evidence="1 2">
    <name type="scientific">Halosquirtibacter laminarini</name>
    <dbReference type="NCBI Taxonomy" id="3374600"/>
    <lineage>
        <taxon>Bacteria</taxon>
        <taxon>Pseudomonadati</taxon>
        <taxon>Bacteroidota</taxon>
        <taxon>Bacteroidia</taxon>
        <taxon>Marinilabiliales</taxon>
        <taxon>Prolixibacteraceae</taxon>
        <taxon>Halosquirtibacter</taxon>
    </lineage>
</organism>
<protein>
    <submittedName>
        <fullName evidence="1">Transglycosylase domain-containing protein</fullName>
    </submittedName>
</protein>